<dbReference type="Proteomes" id="UP000319014">
    <property type="component" value="Unassembled WGS sequence"/>
</dbReference>
<proteinExistence type="predicted"/>
<evidence type="ECO:0000313" key="1">
    <source>
        <dbReference type="EMBL" id="SMO70621.1"/>
    </source>
</evidence>
<accession>A0A521DHK5</accession>
<dbReference type="Pfam" id="PF12616">
    <property type="entry name" value="DUF3775"/>
    <property type="match status" value="1"/>
</dbReference>
<organism evidence="1 2">
    <name type="scientific">Paracoccus laeviglucosivorans</name>
    <dbReference type="NCBI Taxonomy" id="1197861"/>
    <lineage>
        <taxon>Bacteria</taxon>
        <taxon>Pseudomonadati</taxon>
        <taxon>Pseudomonadota</taxon>
        <taxon>Alphaproteobacteria</taxon>
        <taxon>Rhodobacterales</taxon>
        <taxon>Paracoccaceae</taxon>
        <taxon>Paracoccus</taxon>
    </lineage>
</organism>
<keyword evidence="2" id="KW-1185">Reference proteome</keyword>
<evidence type="ECO:0000313" key="2">
    <source>
        <dbReference type="Proteomes" id="UP000319014"/>
    </source>
</evidence>
<sequence length="123" mass="13387">MLEITPDKIAHVIIRAREYDSGVNAWAHSGQRTGHGTETELSEFIAALNDDEKASLVAVMWIGRDTFAADELAEAIRTAKAESRAPTESYLMGEPQLADYLEAGMEALGLSPEAAEDDLQRPV</sequence>
<dbReference type="OrthoDB" id="5641374at2"/>
<reference evidence="1 2" key="1">
    <citation type="submission" date="2017-05" db="EMBL/GenBank/DDBJ databases">
        <authorList>
            <person name="Varghese N."/>
            <person name="Submissions S."/>
        </authorList>
    </citation>
    <scope>NUCLEOTIDE SEQUENCE [LARGE SCALE GENOMIC DNA]</scope>
    <source>
        <strain evidence="1 2">DSM 100094</strain>
    </source>
</reference>
<dbReference type="InterPro" id="IPR022254">
    <property type="entry name" value="DUF3775"/>
</dbReference>
<protein>
    <recommendedName>
        <fullName evidence="3">DUF3775 domain-containing protein</fullName>
    </recommendedName>
</protein>
<gene>
    <name evidence="1" type="ORF">SAMN06265221_10816</name>
</gene>
<dbReference type="EMBL" id="FXTK01000008">
    <property type="protein sequence ID" value="SMO70621.1"/>
    <property type="molecule type" value="Genomic_DNA"/>
</dbReference>
<name>A0A521DHK5_9RHOB</name>
<dbReference type="AlphaFoldDB" id="A0A521DHK5"/>
<dbReference type="RefSeq" id="WP_142663152.1">
    <property type="nucleotide sequence ID" value="NZ_FXTK01000008.1"/>
</dbReference>
<evidence type="ECO:0008006" key="3">
    <source>
        <dbReference type="Google" id="ProtNLM"/>
    </source>
</evidence>